<gene>
    <name evidence="2" type="ORF">CS538_06045</name>
</gene>
<reference evidence="2 3" key="1">
    <citation type="submission" date="2017-10" db="EMBL/GenBank/DDBJ databases">
        <title>Reclassification of Eubacterium combesii and discrepancies in the nomenclature of botulinum neurotoxin producing clostridia. Request for an Opinion.</title>
        <authorList>
            <person name="Dobritsa A.P."/>
            <person name="Kutumbaka K.K."/>
            <person name="Samadpour M."/>
        </authorList>
    </citation>
    <scope>NUCLEOTIDE SEQUENCE [LARGE SCALE GENOMIC DNA]</scope>
    <source>
        <strain evidence="2 3">DSM 20696</strain>
    </source>
</reference>
<dbReference type="EMBL" id="PEIK01000003">
    <property type="protein sequence ID" value="PIH05383.1"/>
    <property type="molecule type" value="Genomic_DNA"/>
</dbReference>
<evidence type="ECO:0000259" key="1">
    <source>
        <dbReference type="SMART" id="SM01066"/>
    </source>
</evidence>
<dbReference type="RefSeq" id="WP_099838688.1">
    <property type="nucleotide sequence ID" value="NZ_PEIK01000003.1"/>
</dbReference>
<proteinExistence type="predicted"/>
<evidence type="ECO:0000313" key="2">
    <source>
        <dbReference type="EMBL" id="PIH05383.1"/>
    </source>
</evidence>
<keyword evidence="3" id="KW-1185">Reference proteome</keyword>
<sequence>MKKIMTFIMATVLTLGIFMIPKQVSASENKEVVAYRISMPVNYNTLDTSKIKNATLHYGINGWKDVKDVQLNRSIVDYYMGKTFESFYTTIYVEKGSKIDYCFKQEFYGEGTKWDNNNNEDYHIFVTESNVK</sequence>
<comment type="caution">
    <text evidence="2">The sequence shown here is derived from an EMBL/GenBank/DDBJ whole genome shotgun (WGS) entry which is preliminary data.</text>
</comment>
<dbReference type="GO" id="GO:2001070">
    <property type="term" value="F:starch binding"/>
    <property type="evidence" value="ECO:0007669"/>
    <property type="project" value="InterPro"/>
</dbReference>
<protein>
    <recommendedName>
        <fullName evidence="1">Carbohydrate binding module family 25 domain-containing protein</fullName>
    </recommendedName>
</protein>
<name>A0A2G7HJV5_9CLOT</name>
<dbReference type="Proteomes" id="UP000231322">
    <property type="component" value="Unassembled WGS sequence"/>
</dbReference>
<organism evidence="2 3">
    <name type="scientific">Clostridium combesii</name>
    <dbReference type="NCBI Taxonomy" id="39481"/>
    <lineage>
        <taxon>Bacteria</taxon>
        <taxon>Bacillati</taxon>
        <taxon>Bacillota</taxon>
        <taxon>Clostridia</taxon>
        <taxon>Eubacteriales</taxon>
        <taxon>Clostridiaceae</taxon>
        <taxon>Clostridium</taxon>
    </lineage>
</organism>
<dbReference type="InterPro" id="IPR013783">
    <property type="entry name" value="Ig-like_fold"/>
</dbReference>
<dbReference type="InterPro" id="IPR005085">
    <property type="entry name" value="CBM25"/>
</dbReference>
<accession>A0A2G7HJV5</accession>
<dbReference type="Pfam" id="PF16760">
    <property type="entry name" value="CBM53"/>
    <property type="match status" value="1"/>
</dbReference>
<evidence type="ECO:0000313" key="3">
    <source>
        <dbReference type="Proteomes" id="UP000231322"/>
    </source>
</evidence>
<dbReference type="AlphaFoldDB" id="A0A2G7HJV5"/>
<dbReference type="Gene3D" id="2.60.40.10">
    <property type="entry name" value="Immunoglobulins"/>
    <property type="match status" value="1"/>
</dbReference>
<dbReference type="SMART" id="SM01066">
    <property type="entry name" value="CBM_25"/>
    <property type="match status" value="1"/>
</dbReference>
<feature type="domain" description="Carbohydrate binding module family 25" evidence="1">
    <location>
        <begin position="38"/>
        <end position="127"/>
    </location>
</feature>